<evidence type="ECO:0000313" key="4">
    <source>
        <dbReference type="Proteomes" id="UP000013827"/>
    </source>
</evidence>
<evidence type="ECO:0000256" key="2">
    <source>
        <dbReference type="SAM" id="Phobius"/>
    </source>
</evidence>
<proteinExistence type="predicted"/>
<evidence type="ECO:0000313" key="3">
    <source>
        <dbReference type="EnsemblProtists" id="EOD23228"/>
    </source>
</evidence>
<feature type="transmembrane region" description="Helical" evidence="2">
    <location>
        <begin position="308"/>
        <end position="327"/>
    </location>
</feature>
<dbReference type="PaxDb" id="2903-EOD23228"/>
<reference evidence="4" key="1">
    <citation type="journal article" date="2013" name="Nature">
        <title>Pan genome of the phytoplankton Emiliania underpins its global distribution.</title>
        <authorList>
            <person name="Read B.A."/>
            <person name="Kegel J."/>
            <person name="Klute M.J."/>
            <person name="Kuo A."/>
            <person name="Lefebvre S.C."/>
            <person name="Maumus F."/>
            <person name="Mayer C."/>
            <person name="Miller J."/>
            <person name="Monier A."/>
            <person name="Salamov A."/>
            <person name="Young J."/>
            <person name="Aguilar M."/>
            <person name="Claverie J.M."/>
            <person name="Frickenhaus S."/>
            <person name="Gonzalez K."/>
            <person name="Herman E.K."/>
            <person name="Lin Y.C."/>
            <person name="Napier J."/>
            <person name="Ogata H."/>
            <person name="Sarno A.F."/>
            <person name="Shmutz J."/>
            <person name="Schroeder D."/>
            <person name="de Vargas C."/>
            <person name="Verret F."/>
            <person name="von Dassow P."/>
            <person name="Valentin K."/>
            <person name="Van de Peer Y."/>
            <person name="Wheeler G."/>
            <person name="Dacks J.B."/>
            <person name="Delwiche C.F."/>
            <person name="Dyhrman S.T."/>
            <person name="Glockner G."/>
            <person name="John U."/>
            <person name="Richards T."/>
            <person name="Worden A.Z."/>
            <person name="Zhang X."/>
            <person name="Grigoriev I.V."/>
            <person name="Allen A.E."/>
            <person name="Bidle K."/>
            <person name="Borodovsky M."/>
            <person name="Bowler C."/>
            <person name="Brownlee C."/>
            <person name="Cock J.M."/>
            <person name="Elias M."/>
            <person name="Gladyshev V.N."/>
            <person name="Groth M."/>
            <person name="Guda C."/>
            <person name="Hadaegh A."/>
            <person name="Iglesias-Rodriguez M.D."/>
            <person name="Jenkins J."/>
            <person name="Jones B.M."/>
            <person name="Lawson T."/>
            <person name="Leese F."/>
            <person name="Lindquist E."/>
            <person name="Lobanov A."/>
            <person name="Lomsadze A."/>
            <person name="Malik S.B."/>
            <person name="Marsh M.E."/>
            <person name="Mackinder L."/>
            <person name="Mock T."/>
            <person name="Mueller-Roeber B."/>
            <person name="Pagarete A."/>
            <person name="Parker M."/>
            <person name="Probert I."/>
            <person name="Quesneville H."/>
            <person name="Raines C."/>
            <person name="Rensing S.A."/>
            <person name="Riano-Pachon D.M."/>
            <person name="Richier S."/>
            <person name="Rokitta S."/>
            <person name="Shiraiwa Y."/>
            <person name="Soanes D.M."/>
            <person name="van der Giezen M."/>
            <person name="Wahlund T.M."/>
            <person name="Williams B."/>
            <person name="Wilson W."/>
            <person name="Wolfe G."/>
            <person name="Wurch L.L."/>
        </authorList>
    </citation>
    <scope>NUCLEOTIDE SEQUENCE</scope>
</reference>
<name>A0A0D3JI93_EMIH1</name>
<keyword evidence="4" id="KW-1185">Reference proteome</keyword>
<keyword evidence="2" id="KW-0472">Membrane</keyword>
<dbReference type="RefSeq" id="XP_005775657.1">
    <property type="nucleotide sequence ID" value="XM_005775600.1"/>
</dbReference>
<evidence type="ECO:0000256" key="1">
    <source>
        <dbReference type="SAM" id="MobiDB-lite"/>
    </source>
</evidence>
<feature type="region of interest" description="Disordered" evidence="1">
    <location>
        <begin position="472"/>
        <end position="517"/>
    </location>
</feature>
<sequence>MEAVRQRQRVCSAAIAYQRSLAPRWLPCSLRLGSGGARGASEGTQHQRLGNHCLNSANATHRHNAALAAVHRALTSVTSDALPVGSIQLADKGDGTPASKAERRGYYAHVNKGHIPDLIRFGSTTTCWEFKCYTPFLPSGAKGNGSARCGGAASRADGHFIALGNTEEHLSVVVLGHPQRGDPDTEEQLDRVSGDGWVAAKDGDYADALTKGHTVILLVTESTGAFSADLDRVLRQLARTARASGSIDHTPVCDEYQAEATDSGIPRLRPAPMQTGRGAGRAPCYSSLFFPSGRNSRDVEVLQCRTRMLASGCVAITLVAIFASLAIPYLSGAFRIACVSPCYVLVLGASQANASPKWLRNSTCIALVPILPVLIDYICRVEAVDIDLGEDDKDTWLEEQLEDDLEEHAVNHTDLHLLEASMLADLLLICGSFVLAEASQRLARERLGSAGAQPAWISSPFGFRSVSTSSSERLSDRASDDDGAAASRSSPATLAERDGARGLRDSPSRRDTTSGAG</sequence>
<protein>
    <submittedName>
        <fullName evidence="3">Uncharacterized protein</fullName>
    </submittedName>
</protein>
<organism evidence="3 4">
    <name type="scientific">Emiliania huxleyi (strain CCMP1516)</name>
    <dbReference type="NCBI Taxonomy" id="280463"/>
    <lineage>
        <taxon>Eukaryota</taxon>
        <taxon>Haptista</taxon>
        <taxon>Haptophyta</taxon>
        <taxon>Prymnesiophyceae</taxon>
        <taxon>Isochrysidales</taxon>
        <taxon>Noelaerhabdaceae</taxon>
        <taxon>Emiliania</taxon>
    </lineage>
</organism>
<keyword evidence="2" id="KW-1133">Transmembrane helix</keyword>
<dbReference type="Proteomes" id="UP000013827">
    <property type="component" value="Unassembled WGS sequence"/>
</dbReference>
<keyword evidence="2" id="KW-0812">Transmembrane</keyword>
<dbReference type="HOGENOM" id="CLU_527279_0_0_1"/>
<dbReference type="KEGG" id="ehx:EMIHUDRAFT_239923"/>
<accession>A0A0D3JI93</accession>
<dbReference type="GeneID" id="17268780"/>
<dbReference type="AlphaFoldDB" id="A0A0D3JI93"/>
<feature type="compositionally biased region" description="Basic and acidic residues" evidence="1">
    <location>
        <begin position="495"/>
        <end position="517"/>
    </location>
</feature>
<dbReference type="EnsemblProtists" id="EOD23228">
    <property type="protein sequence ID" value="EOD23228"/>
    <property type="gene ID" value="EMIHUDRAFT_239923"/>
</dbReference>
<reference evidence="3" key="2">
    <citation type="submission" date="2024-10" db="UniProtKB">
        <authorList>
            <consortium name="EnsemblProtists"/>
        </authorList>
    </citation>
    <scope>IDENTIFICATION</scope>
</reference>